<protein>
    <submittedName>
        <fullName evidence="11">Sugar porter family MFS transporter</fullName>
    </submittedName>
</protein>
<dbReference type="InterPro" id="IPR050814">
    <property type="entry name" value="Myo-inositol_Transporter"/>
</dbReference>
<keyword evidence="6 9" id="KW-1133">Transmembrane helix</keyword>
<sequence>MTSRTQKTNKTYLLFIALAAAFGGFLFGYDTAVISGTIGFVKDKFALDTVMEGWFVSSALVGCIVGVAFAGELSDRFGRKKSLIASGLLFSISAIGCAVCGSHTELIIYRLVGGLGVGIASMLSPLYISEVSPANVRGRMVALYQFAITLGILCAYFANALLLGGGESSVSFAEGSLLHTVFVSEVWRSMFGSEVIPALLFFAAMFVVPESPRWYASKNRNEEAGAVLAKINGAEVAKKELKSIKNAIEKEGESSWSMLLQPGIRIAVFVGVALALLSQFTGINAIIYYGPRIMEEAGLQLSDALGGQVVIGAVNVLATVYAIMKIDQFGRKNLMKGGIIGMFISLIAVGTLFILEMTQGYLLIVFILTFIMSFAVGYGPVLWVLLSEIYPTKVRGRAMSVATLSVWVGTAVIGQVVPWMLETLTPAGTFFIFAVCCLPVPFILKSVPETKGLSLEDIESAWVKAKE</sequence>
<feature type="transmembrane region" description="Helical" evidence="9">
    <location>
        <begin position="53"/>
        <end position="71"/>
    </location>
</feature>
<dbReference type="Pfam" id="PF00083">
    <property type="entry name" value="Sugar_tr"/>
    <property type="match status" value="1"/>
</dbReference>
<evidence type="ECO:0000256" key="5">
    <source>
        <dbReference type="ARBA" id="ARBA00022692"/>
    </source>
</evidence>
<accession>A0ABT5VYA6</accession>
<proteinExistence type="inferred from homology"/>
<evidence type="ECO:0000313" key="12">
    <source>
        <dbReference type="Proteomes" id="UP001528920"/>
    </source>
</evidence>
<feature type="transmembrane region" description="Helical" evidence="9">
    <location>
        <begin position="361"/>
        <end position="386"/>
    </location>
</feature>
<dbReference type="InterPro" id="IPR047984">
    <property type="entry name" value="XylE-like"/>
</dbReference>
<keyword evidence="7 9" id="KW-0472">Membrane</keyword>
<evidence type="ECO:0000313" key="11">
    <source>
        <dbReference type="EMBL" id="MDE5419503.1"/>
    </source>
</evidence>
<comment type="similarity">
    <text evidence="2 8">Belongs to the major facilitator superfamily. Sugar transporter (TC 2.A.1.1) family.</text>
</comment>
<dbReference type="PROSITE" id="PS00217">
    <property type="entry name" value="SUGAR_TRANSPORT_2"/>
    <property type="match status" value="1"/>
</dbReference>
<dbReference type="Proteomes" id="UP001528920">
    <property type="component" value="Unassembled WGS sequence"/>
</dbReference>
<dbReference type="CDD" id="cd17359">
    <property type="entry name" value="MFS_XylE_like"/>
    <property type="match status" value="1"/>
</dbReference>
<feature type="transmembrane region" description="Helical" evidence="9">
    <location>
        <begin position="107"/>
        <end position="129"/>
    </location>
</feature>
<evidence type="ECO:0000256" key="3">
    <source>
        <dbReference type="ARBA" id="ARBA00022448"/>
    </source>
</evidence>
<organism evidence="11 12">
    <name type="scientific">Paralabilibaculum antarcticum</name>
    <dbReference type="NCBI Taxonomy" id="2912572"/>
    <lineage>
        <taxon>Bacteria</taxon>
        <taxon>Pseudomonadati</taxon>
        <taxon>Bacteroidota</taxon>
        <taxon>Bacteroidia</taxon>
        <taxon>Marinilabiliales</taxon>
        <taxon>Marinifilaceae</taxon>
        <taxon>Paralabilibaculum</taxon>
    </lineage>
</organism>
<feature type="transmembrane region" description="Helical" evidence="9">
    <location>
        <begin position="12"/>
        <end position="41"/>
    </location>
</feature>
<keyword evidence="3 8" id="KW-0813">Transport</keyword>
<keyword evidence="5 9" id="KW-0812">Transmembrane</keyword>
<dbReference type="InterPro" id="IPR005829">
    <property type="entry name" value="Sugar_transporter_CS"/>
</dbReference>
<evidence type="ECO:0000256" key="9">
    <source>
        <dbReference type="SAM" id="Phobius"/>
    </source>
</evidence>
<comment type="caution">
    <text evidence="11">The sequence shown here is derived from an EMBL/GenBank/DDBJ whole genome shotgun (WGS) entry which is preliminary data.</text>
</comment>
<dbReference type="EMBL" id="JAKJSC010000004">
    <property type="protein sequence ID" value="MDE5419503.1"/>
    <property type="molecule type" value="Genomic_DNA"/>
</dbReference>
<feature type="transmembrane region" description="Helical" evidence="9">
    <location>
        <begin position="141"/>
        <end position="166"/>
    </location>
</feature>
<dbReference type="Gene3D" id="1.20.1250.20">
    <property type="entry name" value="MFS general substrate transporter like domains"/>
    <property type="match status" value="2"/>
</dbReference>
<dbReference type="PANTHER" id="PTHR48020">
    <property type="entry name" value="PROTON MYO-INOSITOL COTRANSPORTER"/>
    <property type="match status" value="1"/>
</dbReference>
<keyword evidence="12" id="KW-1185">Reference proteome</keyword>
<dbReference type="PRINTS" id="PR00171">
    <property type="entry name" value="SUGRTRNSPORT"/>
</dbReference>
<feature type="transmembrane region" description="Helical" evidence="9">
    <location>
        <begin position="427"/>
        <end position="444"/>
    </location>
</feature>
<keyword evidence="4" id="KW-1003">Cell membrane</keyword>
<gene>
    <name evidence="11" type="ORF">L3049_16035</name>
</gene>
<evidence type="ECO:0000256" key="7">
    <source>
        <dbReference type="ARBA" id="ARBA00023136"/>
    </source>
</evidence>
<dbReference type="InterPro" id="IPR003663">
    <property type="entry name" value="Sugar/inositol_transpt"/>
</dbReference>
<reference evidence="11 12" key="1">
    <citation type="submission" date="2022-01" db="EMBL/GenBank/DDBJ databases">
        <title>Labilibaculum sp. nov, a marine bacterium isolated from Antarctica.</title>
        <authorList>
            <person name="Dai W."/>
        </authorList>
    </citation>
    <scope>NUCLEOTIDE SEQUENCE [LARGE SCALE GENOMIC DNA]</scope>
    <source>
        <strain evidence="11 12">DW002</strain>
    </source>
</reference>
<comment type="subcellular location">
    <subcellularLocation>
        <location evidence="1">Cell membrane</location>
        <topology evidence="1">Multi-pass membrane protein</topology>
    </subcellularLocation>
</comment>
<feature type="transmembrane region" description="Helical" evidence="9">
    <location>
        <begin position="336"/>
        <end position="355"/>
    </location>
</feature>
<dbReference type="InterPro" id="IPR020846">
    <property type="entry name" value="MFS_dom"/>
</dbReference>
<evidence type="ECO:0000256" key="1">
    <source>
        <dbReference type="ARBA" id="ARBA00004651"/>
    </source>
</evidence>
<evidence type="ECO:0000259" key="10">
    <source>
        <dbReference type="PROSITE" id="PS50850"/>
    </source>
</evidence>
<name>A0ABT5VYA6_9BACT</name>
<dbReference type="SUPFAM" id="SSF103473">
    <property type="entry name" value="MFS general substrate transporter"/>
    <property type="match status" value="1"/>
</dbReference>
<feature type="transmembrane region" description="Helical" evidence="9">
    <location>
        <begin position="398"/>
        <end position="421"/>
    </location>
</feature>
<evidence type="ECO:0000256" key="4">
    <source>
        <dbReference type="ARBA" id="ARBA00022475"/>
    </source>
</evidence>
<evidence type="ECO:0000256" key="6">
    <source>
        <dbReference type="ARBA" id="ARBA00022989"/>
    </source>
</evidence>
<dbReference type="PROSITE" id="PS00216">
    <property type="entry name" value="SUGAR_TRANSPORT_1"/>
    <property type="match status" value="2"/>
</dbReference>
<dbReference type="RefSeq" id="WP_275110834.1">
    <property type="nucleotide sequence ID" value="NZ_JAKJSC010000004.1"/>
</dbReference>
<dbReference type="PANTHER" id="PTHR48020:SF12">
    <property type="entry name" value="PROTON MYO-INOSITOL COTRANSPORTER"/>
    <property type="match status" value="1"/>
</dbReference>
<evidence type="ECO:0000256" key="8">
    <source>
        <dbReference type="RuleBase" id="RU003346"/>
    </source>
</evidence>
<feature type="transmembrane region" description="Helical" evidence="9">
    <location>
        <begin position="83"/>
        <end position="101"/>
    </location>
</feature>
<dbReference type="NCBIfam" id="TIGR00879">
    <property type="entry name" value="SP"/>
    <property type="match status" value="1"/>
</dbReference>
<feature type="transmembrane region" description="Helical" evidence="9">
    <location>
        <begin position="266"/>
        <end position="290"/>
    </location>
</feature>
<feature type="domain" description="Major facilitator superfamily (MFS) profile" evidence="10">
    <location>
        <begin position="16"/>
        <end position="451"/>
    </location>
</feature>
<dbReference type="InterPro" id="IPR036259">
    <property type="entry name" value="MFS_trans_sf"/>
</dbReference>
<dbReference type="InterPro" id="IPR005828">
    <property type="entry name" value="MFS_sugar_transport-like"/>
</dbReference>
<feature type="transmembrane region" description="Helical" evidence="9">
    <location>
        <begin position="186"/>
        <end position="208"/>
    </location>
</feature>
<feature type="transmembrane region" description="Helical" evidence="9">
    <location>
        <begin position="305"/>
        <end position="324"/>
    </location>
</feature>
<dbReference type="PROSITE" id="PS50850">
    <property type="entry name" value="MFS"/>
    <property type="match status" value="1"/>
</dbReference>
<evidence type="ECO:0000256" key="2">
    <source>
        <dbReference type="ARBA" id="ARBA00010992"/>
    </source>
</evidence>